<evidence type="ECO:0000313" key="2">
    <source>
        <dbReference type="EMBL" id="MDN4075492.1"/>
    </source>
</evidence>
<comment type="caution">
    <text evidence="2">The sequence shown here is derived from an EMBL/GenBank/DDBJ whole genome shotgun (WGS) entry which is preliminary data.</text>
</comment>
<dbReference type="RefSeq" id="WP_290401596.1">
    <property type="nucleotide sequence ID" value="NZ_JAUHLN010000005.1"/>
</dbReference>
<name>A0ABT8EC97_9BACL</name>
<dbReference type="EMBL" id="JAUHLN010000005">
    <property type="protein sequence ID" value="MDN4075492.1"/>
    <property type="molecule type" value="Genomic_DNA"/>
</dbReference>
<organism evidence="2 3">
    <name type="scientific">Fictibacillus terranigra</name>
    <dbReference type="NCBI Taxonomy" id="3058424"/>
    <lineage>
        <taxon>Bacteria</taxon>
        <taxon>Bacillati</taxon>
        <taxon>Bacillota</taxon>
        <taxon>Bacilli</taxon>
        <taxon>Bacillales</taxon>
        <taxon>Fictibacillaceae</taxon>
        <taxon>Fictibacillus</taxon>
    </lineage>
</organism>
<proteinExistence type="predicted"/>
<keyword evidence="3" id="KW-1185">Reference proteome</keyword>
<sequence>MFSLRGDAHKVYSQLKKASENGQTLNGVKEIIEVEEIYNFYHSINSDTLKQIYYRMIKEKNGSGTIPIFVSSAPWLFFLFSKQLHQFLFKEGNFLWIVFIFLYVFILTISVILHFHEKSWAAVHIEIILDILKERNNSPLDAMRDM</sequence>
<keyword evidence="1" id="KW-1133">Transmembrane helix</keyword>
<feature type="transmembrane region" description="Helical" evidence="1">
    <location>
        <begin position="93"/>
        <end position="115"/>
    </location>
</feature>
<gene>
    <name evidence="2" type="ORF">QYF49_21265</name>
</gene>
<keyword evidence="1" id="KW-0812">Transmembrane</keyword>
<reference evidence="2" key="1">
    <citation type="submission" date="2023-06" db="EMBL/GenBank/DDBJ databases">
        <title>Draft Genome Sequences of Representative Paenibacillus Polymyxa, Bacillus cereus, Fictibacillus sp., and Brevibacillus agri Strains Isolated from Amazonian Dark Earth.</title>
        <authorList>
            <person name="Pellegrinetti T.A."/>
            <person name="Cunha I.C.M."/>
            <person name="Chaves M.G."/>
            <person name="Freitas A.S."/>
            <person name="Silva A.V.R."/>
            <person name="Tsai S.M."/>
            <person name="Mendes L.W."/>
        </authorList>
    </citation>
    <scope>NUCLEOTIDE SEQUENCE</scope>
    <source>
        <strain evidence="2">CENA-BCM004</strain>
    </source>
</reference>
<evidence type="ECO:0000313" key="3">
    <source>
        <dbReference type="Proteomes" id="UP001168694"/>
    </source>
</evidence>
<evidence type="ECO:0000256" key="1">
    <source>
        <dbReference type="SAM" id="Phobius"/>
    </source>
</evidence>
<accession>A0ABT8EC97</accession>
<feature type="transmembrane region" description="Helical" evidence="1">
    <location>
        <begin position="64"/>
        <end position="81"/>
    </location>
</feature>
<dbReference type="Proteomes" id="UP001168694">
    <property type="component" value="Unassembled WGS sequence"/>
</dbReference>
<keyword evidence="1" id="KW-0472">Membrane</keyword>
<protein>
    <submittedName>
        <fullName evidence="2">Uncharacterized protein</fullName>
    </submittedName>
</protein>